<gene>
    <name evidence="17" type="ORF">MNOR_LOCUS1325</name>
</gene>
<keyword evidence="9" id="KW-0862">Zinc</keyword>
<evidence type="ECO:0000256" key="9">
    <source>
        <dbReference type="ARBA" id="ARBA00022833"/>
    </source>
</evidence>
<dbReference type="InterPro" id="IPR000834">
    <property type="entry name" value="Peptidase_M14"/>
</dbReference>
<dbReference type="InterPro" id="IPR036990">
    <property type="entry name" value="M14A-like_propep"/>
</dbReference>
<evidence type="ECO:0000256" key="1">
    <source>
        <dbReference type="ARBA" id="ARBA00001947"/>
    </source>
</evidence>
<comment type="caution">
    <text evidence="17">The sequence shown here is derived from an EMBL/GenBank/DDBJ whole genome shotgun (WGS) entry which is preliminary data.</text>
</comment>
<keyword evidence="12" id="KW-0865">Zymogen</keyword>
<dbReference type="InterPro" id="IPR003146">
    <property type="entry name" value="M14A_act_pep"/>
</dbReference>
<dbReference type="AlphaFoldDB" id="A0AAV2PJH7"/>
<dbReference type="SUPFAM" id="SSF54897">
    <property type="entry name" value="Protease propeptides/inhibitors"/>
    <property type="match status" value="1"/>
</dbReference>
<comment type="function">
    <text evidence="2">Extracellular metalloprotease that contributes to pathogenicity.</text>
</comment>
<dbReference type="FunFam" id="3.40.630.10:FF:000056">
    <property type="entry name" value="Zinc carboxypeptidase"/>
    <property type="match status" value="1"/>
</dbReference>
<evidence type="ECO:0000256" key="15">
    <source>
        <dbReference type="SAM" id="SignalP"/>
    </source>
</evidence>
<dbReference type="PROSITE" id="PS52035">
    <property type="entry name" value="PEPTIDASE_M14"/>
    <property type="match status" value="1"/>
</dbReference>
<evidence type="ECO:0000313" key="17">
    <source>
        <dbReference type="EMBL" id="CAL4060397.1"/>
    </source>
</evidence>
<dbReference type="EMBL" id="CAXKWB010000350">
    <property type="protein sequence ID" value="CAL4060397.1"/>
    <property type="molecule type" value="Genomic_DNA"/>
</dbReference>
<sequence>MARGSSSFLSPYLVLPFLMGTTLLGLLTPSVYGEKVDYSGYRIVSVVTEDEAQSDWLDQAVENLGLQLLSEVNLRSLPVDILVPPEKFSLFYGQVHDQGLQVEVNNEDVQMQLDNESSSLRPPMRTGAFDHGTYHDLDSINAIINSVESDFPERVSTSVIGTTYEKRPIRLVQVTSGSNINTTRRGMTRKKNKDIIFFDCGIHAREWVSPATCLWILDKLLFTYGQDKTVTNLLDKYDFYIIPVVNPDGYVYSRTKNRFWRKNRKPFGSLLNCIGVDPNRNFEFKFGTKGTNPYPCSDAYPGPKAFSEEETKAYRDIILKLKDRLKLVVTIHAYSQLWMTPYGYDVIKSKHYDEHMRVSKIAVEAIEKVYGTKFKYGPINTIIYPVGGSSVDWVYEKVGIPMSFALELRDLGRYGFLLPSSEIIPTAKETWAGLAALIEAMN</sequence>
<keyword evidence="4" id="KW-0121">Carboxypeptidase</keyword>
<evidence type="ECO:0000313" key="18">
    <source>
        <dbReference type="Proteomes" id="UP001497623"/>
    </source>
</evidence>
<comment type="similarity">
    <text evidence="3 14">Belongs to the peptidase M14 family.</text>
</comment>
<name>A0AAV2PJH7_MEGNR</name>
<keyword evidence="18" id="KW-1185">Reference proteome</keyword>
<evidence type="ECO:0000256" key="11">
    <source>
        <dbReference type="ARBA" id="ARBA00023049"/>
    </source>
</evidence>
<dbReference type="Gene3D" id="3.30.70.340">
    <property type="entry name" value="Metallocarboxypeptidase-like"/>
    <property type="match status" value="1"/>
</dbReference>
<dbReference type="GO" id="GO:0006508">
    <property type="term" value="P:proteolysis"/>
    <property type="evidence" value="ECO:0007669"/>
    <property type="project" value="UniProtKB-KW"/>
</dbReference>
<dbReference type="PANTHER" id="PTHR11705:SF143">
    <property type="entry name" value="SLL0236 PROTEIN"/>
    <property type="match status" value="1"/>
</dbReference>
<evidence type="ECO:0000256" key="12">
    <source>
        <dbReference type="ARBA" id="ARBA00023145"/>
    </source>
</evidence>
<comment type="cofactor">
    <cofactor evidence="1">
        <name>Zn(2+)</name>
        <dbReference type="ChEBI" id="CHEBI:29105"/>
    </cofactor>
</comment>
<dbReference type="PANTHER" id="PTHR11705">
    <property type="entry name" value="PROTEASE FAMILY M14 CARBOXYPEPTIDASE A,B"/>
    <property type="match status" value="1"/>
</dbReference>
<evidence type="ECO:0000259" key="16">
    <source>
        <dbReference type="PROSITE" id="PS52035"/>
    </source>
</evidence>
<keyword evidence="7 15" id="KW-0732">Signal</keyword>
<dbReference type="Pfam" id="PF00246">
    <property type="entry name" value="Peptidase_M14"/>
    <property type="match status" value="1"/>
</dbReference>
<evidence type="ECO:0000256" key="13">
    <source>
        <dbReference type="ARBA" id="ARBA00023157"/>
    </source>
</evidence>
<dbReference type="GO" id="GO:0004181">
    <property type="term" value="F:metallocarboxypeptidase activity"/>
    <property type="evidence" value="ECO:0007669"/>
    <property type="project" value="InterPro"/>
</dbReference>
<evidence type="ECO:0000256" key="4">
    <source>
        <dbReference type="ARBA" id="ARBA00022645"/>
    </source>
</evidence>
<keyword evidence="13" id="KW-1015">Disulfide bond</keyword>
<dbReference type="GO" id="GO:0005615">
    <property type="term" value="C:extracellular space"/>
    <property type="evidence" value="ECO:0007669"/>
    <property type="project" value="TreeGrafter"/>
</dbReference>
<keyword evidence="8" id="KW-0378">Hydrolase</keyword>
<dbReference type="SMART" id="SM00631">
    <property type="entry name" value="Zn_pept"/>
    <property type="match status" value="1"/>
</dbReference>
<protein>
    <recommendedName>
        <fullName evidence="16">Peptidase M14 domain-containing protein</fullName>
    </recommendedName>
</protein>
<dbReference type="PRINTS" id="PR00765">
    <property type="entry name" value="CRBOXYPTASEA"/>
</dbReference>
<dbReference type="Pfam" id="PF02244">
    <property type="entry name" value="Propep_M14"/>
    <property type="match status" value="1"/>
</dbReference>
<feature type="chain" id="PRO_5043416152" description="Peptidase M14 domain-containing protein" evidence="15">
    <location>
        <begin position="34"/>
        <end position="442"/>
    </location>
</feature>
<evidence type="ECO:0000256" key="7">
    <source>
        <dbReference type="ARBA" id="ARBA00022729"/>
    </source>
</evidence>
<evidence type="ECO:0000256" key="6">
    <source>
        <dbReference type="ARBA" id="ARBA00022723"/>
    </source>
</evidence>
<keyword evidence="5" id="KW-0645">Protease</keyword>
<evidence type="ECO:0000256" key="2">
    <source>
        <dbReference type="ARBA" id="ARBA00003091"/>
    </source>
</evidence>
<feature type="domain" description="Peptidase M14" evidence="16">
    <location>
        <begin position="133"/>
        <end position="441"/>
    </location>
</feature>
<proteinExistence type="inferred from homology"/>
<reference evidence="17 18" key="1">
    <citation type="submission" date="2024-05" db="EMBL/GenBank/DDBJ databases">
        <authorList>
            <person name="Wallberg A."/>
        </authorList>
    </citation>
    <scope>NUCLEOTIDE SEQUENCE [LARGE SCALE GENOMIC DNA]</scope>
</reference>
<evidence type="ECO:0000256" key="5">
    <source>
        <dbReference type="ARBA" id="ARBA00022670"/>
    </source>
</evidence>
<evidence type="ECO:0000256" key="3">
    <source>
        <dbReference type="ARBA" id="ARBA00005988"/>
    </source>
</evidence>
<evidence type="ECO:0000256" key="8">
    <source>
        <dbReference type="ARBA" id="ARBA00022801"/>
    </source>
</evidence>
<feature type="active site" description="Proton donor/acceptor" evidence="14">
    <location>
        <position position="407"/>
    </location>
</feature>
<keyword evidence="6" id="KW-0479">Metal-binding</keyword>
<feature type="signal peptide" evidence="15">
    <location>
        <begin position="1"/>
        <end position="33"/>
    </location>
</feature>
<dbReference type="Gene3D" id="3.40.630.10">
    <property type="entry name" value="Zn peptidases"/>
    <property type="match status" value="1"/>
</dbReference>
<organism evidence="17 18">
    <name type="scientific">Meganyctiphanes norvegica</name>
    <name type="common">Northern krill</name>
    <name type="synonym">Thysanopoda norvegica</name>
    <dbReference type="NCBI Taxonomy" id="48144"/>
    <lineage>
        <taxon>Eukaryota</taxon>
        <taxon>Metazoa</taxon>
        <taxon>Ecdysozoa</taxon>
        <taxon>Arthropoda</taxon>
        <taxon>Crustacea</taxon>
        <taxon>Multicrustacea</taxon>
        <taxon>Malacostraca</taxon>
        <taxon>Eumalacostraca</taxon>
        <taxon>Eucarida</taxon>
        <taxon>Euphausiacea</taxon>
        <taxon>Euphausiidae</taxon>
        <taxon>Meganyctiphanes</taxon>
    </lineage>
</organism>
<evidence type="ECO:0000256" key="14">
    <source>
        <dbReference type="PROSITE-ProRule" id="PRU01379"/>
    </source>
</evidence>
<dbReference type="CDD" id="cd03860">
    <property type="entry name" value="M14_CP_A-B_like"/>
    <property type="match status" value="1"/>
</dbReference>
<keyword evidence="11" id="KW-0482">Metalloprotease</keyword>
<dbReference type="SUPFAM" id="SSF53187">
    <property type="entry name" value="Zn-dependent exopeptidases"/>
    <property type="match status" value="1"/>
</dbReference>
<evidence type="ECO:0000256" key="10">
    <source>
        <dbReference type="ARBA" id="ARBA00023026"/>
    </source>
</evidence>
<accession>A0AAV2PJH7</accession>
<dbReference type="GO" id="GO:0008270">
    <property type="term" value="F:zinc ion binding"/>
    <property type="evidence" value="ECO:0007669"/>
    <property type="project" value="InterPro"/>
</dbReference>
<keyword evidence="10" id="KW-0843">Virulence</keyword>
<dbReference type="Proteomes" id="UP001497623">
    <property type="component" value="Unassembled WGS sequence"/>
</dbReference>